<name>A0A1M7UHS6_9BRAD</name>
<reference evidence="2" key="1">
    <citation type="submission" date="2016-11" db="EMBL/GenBank/DDBJ databases">
        <authorList>
            <person name="Varghese N."/>
            <person name="Submissions S."/>
        </authorList>
    </citation>
    <scope>NUCLEOTIDE SEQUENCE [LARGE SCALE GENOMIC DNA]</scope>
    <source>
        <strain evidence="2">GAS401</strain>
    </source>
</reference>
<dbReference type="AlphaFoldDB" id="A0A1M7UHS6"/>
<sequence>MMPTPVAIALCSLAAGCIAAFAAAAIVSNL</sequence>
<evidence type="ECO:0000313" key="1">
    <source>
        <dbReference type="EMBL" id="SHN82563.1"/>
    </source>
</evidence>
<gene>
    <name evidence="1" type="ORF">SAMN05444170_5151</name>
</gene>
<keyword evidence="2" id="KW-1185">Reference proteome</keyword>
<proteinExistence type="predicted"/>
<protein>
    <submittedName>
        <fullName evidence="1">Uncharacterized protein</fullName>
    </submittedName>
</protein>
<evidence type="ECO:0000313" key="2">
    <source>
        <dbReference type="Proteomes" id="UP000184096"/>
    </source>
</evidence>
<accession>A0A1M7UHS6</accession>
<organism evidence="1 2">
    <name type="scientific">Bradyrhizobium erythrophlei</name>
    <dbReference type="NCBI Taxonomy" id="1437360"/>
    <lineage>
        <taxon>Bacteria</taxon>
        <taxon>Pseudomonadati</taxon>
        <taxon>Pseudomonadota</taxon>
        <taxon>Alphaproteobacteria</taxon>
        <taxon>Hyphomicrobiales</taxon>
        <taxon>Nitrobacteraceae</taxon>
        <taxon>Bradyrhizobium</taxon>
    </lineage>
</organism>
<dbReference type="EMBL" id="LT670849">
    <property type="protein sequence ID" value="SHN82563.1"/>
    <property type="molecule type" value="Genomic_DNA"/>
</dbReference>
<dbReference type="Proteomes" id="UP000184096">
    <property type="component" value="Chromosome I"/>
</dbReference>